<dbReference type="Proteomes" id="UP001172101">
    <property type="component" value="Unassembled WGS sequence"/>
</dbReference>
<keyword evidence="3" id="KW-1185">Reference proteome</keyword>
<evidence type="ECO:0000313" key="2">
    <source>
        <dbReference type="EMBL" id="KAK0718119.1"/>
    </source>
</evidence>
<dbReference type="GeneID" id="85323233"/>
<accession>A0AA40ALP6</accession>
<reference evidence="2" key="1">
    <citation type="submission" date="2023-06" db="EMBL/GenBank/DDBJ databases">
        <title>Genome-scale phylogeny and comparative genomics of the fungal order Sordariales.</title>
        <authorList>
            <consortium name="Lawrence Berkeley National Laboratory"/>
            <person name="Hensen N."/>
            <person name="Bonometti L."/>
            <person name="Westerberg I."/>
            <person name="Brannstrom I.O."/>
            <person name="Guillou S."/>
            <person name="Cros-Aarteil S."/>
            <person name="Calhoun S."/>
            <person name="Haridas S."/>
            <person name="Kuo A."/>
            <person name="Mondo S."/>
            <person name="Pangilinan J."/>
            <person name="Riley R."/>
            <person name="LaButti K."/>
            <person name="Andreopoulos B."/>
            <person name="Lipzen A."/>
            <person name="Chen C."/>
            <person name="Yanf M."/>
            <person name="Daum C."/>
            <person name="Ng V."/>
            <person name="Clum A."/>
            <person name="Steindorff A."/>
            <person name="Ohm R."/>
            <person name="Martin F."/>
            <person name="Silar P."/>
            <person name="Natvig D."/>
            <person name="Lalanne C."/>
            <person name="Gautier V."/>
            <person name="Ament-velasquez S.L."/>
            <person name="Kruys A."/>
            <person name="Hutchinson M.I."/>
            <person name="Powell A.J."/>
            <person name="Barry K."/>
            <person name="Miller A.N."/>
            <person name="Grigoriev I.V."/>
            <person name="Debuchy R."/>
            <person name="Gladieux P."/>
            <person name="Thoren M.H."/>
            <person name="Johannesson H."/>
        </authorList>
    </citation>
    <scope>NUCLEOTIDE SEQUENCE</scope>
    <source>
        <strain evidence="2">SMH2392-1A</strain>
    </source>
</reference>
<dbReference type="EMBL" id="JAUIRO010000004">
    <property type="protein sequence ID" value="KAK0718119.1"/>
    <property type="molecule type" value="Genomic_DNA"/>
</dbReference>
<protein>
    <submittedName>
        <fullName evidence="2">Uncharacterized protein</fullName>
    </submittedName>
</protein>
<name>A0AA40ALP6_9PEZI</name>
<feature type="region of interest" description="Disordered" evidence="1">
    <location>
        <begin position="81"/>
        <end position="110"/>
    </location>
</feature>
<dbReference type="RefSeq" id="XP_060296912.1">
    <property type="nucleotide sequence ID" value="XM_060439963.1"/>
</dbReference>
<comment type="caution">
    <text evidence="2">The sequence shown here is derived from an EMBL/GenBank/DDBJ whole genome shotgun (WGS) entry which is preliminary data.</text>
</comment>
<proteinExistence type="predicted"/>
<gene>
    <name evidence="2" type="ORF">B0T26DRAFT_676323</name>
</gene>
<evidence type="ECO:0000313" key="3">
    <source>
        <dbReference type="Proteomes" id="UP001172101"/>
    </source>
</evidence>
<dbReference type="AlphaFoldDB" id="A0AA40ALP6"/>
<organism evidence="2 3">
    <name type="scientific">Lasiosphaeria miniovina</name>
    <dbReference type="NCBI Taxonomy" id="1954250"/>
    <lineage>
        <taxon>Eukaryota</taxon>
        <taxon>Fungi</taxon>
        <taxon>Dikarya</taxon>
        <taxon>Ascomycota</taxon>
        <taxon>Pezizomycotina</taxon>
        <taxon>Sordariomycetes</taxon>
        <taxon>Sordariomycetidae</taxon>
        <taxon>Sordariales</taxon>
        <taxon>Lasiosphaeriaceae</taxon>
        <taxon>Lasiosphaeria</taxon>
    </lineage>
</organism>
<sequence>MQALSLGVTAQQKEKWRLSPSWVAVPGRSSAPNHHLPRLLAPSRVRGSGRLRLLVCLELPGASCLQLSYMYIITVASPSVPSVDAQGGKVNGPSRRFPGRSLAVNAARQR</sequence>
<evidence type="ECO:0000256" key="1">
    <source>
        <dbReference type="SAM" id="MobiDB-lite"/>
    </source>
</evidence>